<dbReference type="KEGG" id="cmt:CCM_02124"/>
<feature type="region of interest" description="Disordered" evidence="1">
    <location>
        <begin position="30"/>
        <end position="87"/>
    </location>
</feature>
<dbReference type="InParanoid" id="G3J812"/>
<dbReference type="VEuPathDB" id="FungiDB:CCM_02124"/>
<dbReference type="GeneID" id="18164152"/>
<proteinExistence type="predicted"/>
<organism evidence="2 3">
    <name type="scientific">Cordyceps militaris (strain CM01)</name>
    <name type="common">Caterpillar fungus</name>
    <dbReference type="NCBI Taxonomy" id="983644"/>
    <lineage>
        <taxon>Eukaryota</taxon>
        <taxon>Fungi</taxon>
        <taxon>Dikarya</taxon>
        <taxon>Ascomycota</taxon>
        <taxon>Pezizomycotina</taxon>
        <taxon>Sordariomycetes</taxon>
        <taxon>Hypocreomycetidae</taxon>
        <taxon>Hypocreales</taxon>
        <taxon>Cordycipitaceae</taxon>
        <taxon>Cordyceps</taxon>
    </lineage>
</organism>
<gene>
    <name evidence="2" type="ORF">CCM_02124</name>
</gene>
<dbReference type="RefSeq" id="XP_006667340.1">
    <property type="nucleotide sequence ID" value="XM_006667277.1"/>
</dbReference>
<dbReference type="HOGENOM" id="CLU_2483287_0_0_1"/>
<keyword evidence="3" id="KW-1185">Reference proteome</keyword>
<dbReference type="AlphaFoldDB" id="G3J812"/>
<name>G3J812_CORMM</name>
<accession>G3J812</accession>
<protein>
    <submittedName>
        <fullName evidence="2">Uncharacterized protein</fullName>
    </submittedName>
</protein>
<dbReference type="EMBL" id="JH126400">
    <property type="protein sequence ID" value="EGX93854.1"/>
    <property type="molecule type" value="Genomic_DNA"/>
</dbReference>
<reference evidence="2 3" key="1">
    <citation type="journal article" date="2011" name="Genome Biol.">
        <title>Genome sequence of the insect pathogenic fungus Cordyceps militaris, a valued traditional Chinese medicine.</title>
        <authorList>
            <person name="Zheng P."/>
            <person name="Xia Y."/>
            <person name="Xiao G."/>
            <person name="Xiong C."/>
            <person name="Hu X."/>
            <person name="Zhang S."/>
            <person name="Zheng H."/>
            <person name="Huang Y."/>
            <person name="Zhou Y."/>
            <person name="Wang S."/>
            <person name="Zhao G.P."/>
            <person name="Liu X."/>
            <person name="St Leger R.J."/>
            <person name="Wang C."/>
        </authorList>
    </citation>
    <scope>NUCLEOTIDE SEQUENCE [LARGE SCALE GENOMIC DNA]</scope>
    <source>
        <strain evidence="2 3">CM01</strain>
    </source>
</reference>
<evidence type="ECO:0000313" key="2">
    <source>
        <dbReference type="EMBL" id="EGX93854.1"/>
    </source>
</evidence>
<dbReference type="Proteomes" id="UP000001610">
    <property type="component" value="Unassembled WGS sequence"/>
</dbReference>
<sequence>MDWFDGWERMDELDEGMECWKEGESDDAYIDRPVLGAPRIPSPDFNTRTKKKNERTSSASQGNPEDALQGAGNPGAKREASSQLEPA</sequence>
<evidence type="ECO:0000313" key="3">
    <source>
        <dbReference type="Proteomes" id="UP000001610"/>
    </source>
</evidence>
<evidence type="ECO:0000256" key="1">
    <source>
        <dbReference type="SAM" id="MobiDB-lite"/>
    </source>
</evidence>